<dbReference type="InterPro" id="IPR001915">
    <property type="entry name" value="Peptidase_M48"/>
</dbReference>
<feature type="transmembrane region" description="Helical" evidence="15">
    <location>
        <begin position="287"/>
        <end position="311"/>
    </location>
</feature>
<dbReference type="Pfam" id="PF01435">
    <property type="entry name" value="Peptidase_M48"/>
    <property type="match status" value="1"/>
</dbReference>
<dbReference type="Pfam" id="PF16491">
    <property type="entry name" value="Peptidase_M48_N"/>
    <property type="match status" value="1"/>
</dbReference>
<feature type="domain" description="Peptidase M48" evidence="16">
    <location>
        <begin position="164"/>
        <end position="382"/>
    </location>
</feature>
<keyword evidence="6 15" id="KW-0256">Endoplasmic reticulum</keyword>
<evidence type="ECO:0000256" key="6">
    <source>
        <dbReference type="ARBA" id="ARBA00022824"/>
    </source>
</evidence>
<dbReference type="PANTHER" id="PTHR10120">
    <property type="entry name" value="CAAX PRENYL PROTEASE 1"/>
    <property type="match status" value="1"/>
</dbReference>
<feature type="binding site" evidence="14">
    <location>
        <position position="237"/>
    </location>
    <ligand>
        <name>Zn(2+)</name>
        <dbReference type="ChEBI" id="CHEBI:29105"/>
        <note>catalytic</note>
    </ligand>
</feature>
<dbReference type="InterPro" id="IPR032456">
    <property type="entry name" value="Peptidase_M48_N"/>
</dbReference>
<dbReference type="EMBL" id="JARKIE010001398">
    <property type="protein sequence ID" value="KAJ7602387.1"/>
    <property type="molecule type" value="Genomic_DNA"/>
</dbReference>
<dbReference type="FunFam" id="3.30.2010.10:FF:000002">
    <property type="entry name" value="CAAX prenyl protease"/>
    <property type="match status" value="1"/>
</dbReference>
<keyword evidence="3 15" id="KW-0812">Transmembrane</keyword>
<evidence type="ECO:0000256" key="12">
    <source>
        <dbReference type="ARBA" id="ARBA00060927"/>
    </source>
</evidence>
<protein>
    <recommendedName>
        <fullName evidence="15">CAAX prenyl protease</fullName>
        <ecNumber evidence="15">3.4.24.84</ecNumber>
    </recommendedName>
</protein>
<comment type="caution">
    <text evidence="18">The sequence shown here is derived from an EMBL/GenBank/DDBJ whole genome shotgun (WGS) entry which is preliminary data.</text>
</comment>
<keyword evidence="8 15" id="KW-1133">Transmembrane helix</keyword>
<evidence type="ECO:0000259" key="16">
    <source>
        <dbReference type="Pfam" id="PF01435"/>
    </source>
</evidence>
<evidence type="ECO:0000256" key="7">
    <source>
        <dbReference type="ARBA" id="ARBA00022833"/>
    </source>
</evidence>
<evidence type="ECO:0000256" key="8">
    <source>
        <dbReference type="ARBA" id="ARBA00022989"/>
    </source>
</evidence>
<reference evidence="18" key="1">
    <citation type="submission" date="2023-03" db="EMBL/GenBank/DDBJ databases">
        <title>Massive genome expansion in bonnet fungi (Mycena s.s.) driven by repeated elements and novel gene families across ecological guilds.</title>
        <authorList>
            <consortium name="Lawrence Berkeley National Laboratory"/>
            <person name="Harder C.B."/>
            <person name="Miyauchi S."/>
            <person name="Viragh M."/>
            <person name="Kuo A."/>
            <person name="Thoen E."/>
            <person name="Andreopoulos B."/>
            <person name="Lu D."/>
            <person name="Skrede I."/>
            <person name="Drula E."/>
            <person name="Henrissat B."/>
            <person name="Morin E."/>
            <person name="Kohler A."/>
            <person name="Barry K."/>
            <person name="LaButti K."/>
            <person name="Morin E."/>
            <person name="Salamov A."/>
            <person name="Lipzen A."/>
            <person name="Mereny Z."/>
            <person name="Hegedus B."/>
            <person name="Baldrian P."/>
            <person name="Stursova M."/>
            <person name="Weitz H."/>
            <person name="Taylor A."/>
            <person name="Grigoriev I.V."/>
            <person name="Nagy L.G."/>
            <person name="Martin F."/>
            <person name="Kauserud H."/>
        </authorList>
    </citation>
    <scope>NUCLEOTIDE SEQUENCE</scope>
    <source>
        <strain evidence="18">CBHHK067</strain>
    </source>
</reference>
<dbReference type="GO" id="GO:0071586">
    <property type="term" value="P:CAAX-box protein processing"/>
    <property type="evidence" value="ECO:0007669"/>
    <property type="project" value="UniProtKB-UniRule"/>
</dbReference>
<feature type="active site" evidence="13">
    <location>
        <position position="234"/>
    </location>
</feature>
<dbReference type="CDD" id="cd07343">
    <property type="entry name" value="M48A_Zmpste24p_like"/>
    <property type="match status" value="1"/>
</dbReference>
<organism evidence="18 19">
    <name type="scientific">Mycena rosella</name>
    <name type="common">Pink bonnet</name>
    <name type="synonym">Agaricus rosellus</name>
    <dbReference type="NCBI Taxonomy" id="1033263"/>
    <lineage>
        <taxon>Eukaryota</taxon>
        <taxon>Fungi</taxon>
        <taxon>Dikarya</taxon>
        <taxon>Basidiomycota</taxon>
        <taxon>Agaricomycotina</taxon>
        <taxon>Agaricomycetes</taxon>
        <taxon>Agaricomycetidae</taxon>
        <taxon>Agaricales</taxon>
        <taxon>Marasmiineae</taxon>
        <taxon>Mycenaceae</taxon>
        <taxon>Mycena</taxon>
    </lineage>
</organism>
<dbReference type="AlphaFoldDB" id="A0AAD7AX51"/>
<dbReference type="Proteomes" id="UP001221757">
    <property type="component" value="Unassembled WGS sequence"/>
</dbReference>
<keyword evidence="5 15" id="KW-0378">Hydrolase</keyword>
<keyword evidence="2 15" id="KW-0645">Protease</keyword>
<evidence type="ECO:0000256" key="5">
    <source>
        <dbReference type="ARBA" id="ARBA00022801"/>
    </source>
</evidence>
<dbReference type="EC" id="3.4.24.84" evidence="15"/>
<gene>
    <name evidence="18" type="ORF">B0H17DRAFT_1122405</name>
</gene>
<keyword evidence="9 15" id="KW-0482">Metalloprotease</keyword>
<evidence type="ECO:0000256" key="9">
    <source>
        <dbReference type="ARBA" id="ARBA00023049"/>
    </source>
</evidence>
<evidence type="ECO:0000256" key="1">
    <source>
        <dbReference type="ARBA" id="ARBA00004477"/>
    </source>
</evidence>
<evidence type="ECO:0000256" key="13">
    <source>
        <dbReference type="PIRSR" id="PIRSR627057-1"/>
    </source>
</evidence>
<evidence type="ECO:0000256" key="10">
    <source>
        <dbReference type="ARBA" id="ARBA00023136"/>
    </source>
</evidence>
<evidence type="ECO:0000256" key="3">
    <source>
        <dbReference type="ARBA" id="ARBA00022692"/>
    </source>
</evidence>
<proteinExistence type="inferred from homology"/>
<dbReference type="Gene3D" id="3.30.2010.10">
    <property type="entry name" value="Metalloproteases ('zincins'), catalytic domain"/>
    <property type="match status" value="1"/>
</dbReference>
<feature type="domain" description="CAAX prenyl protease 1 N-terminal" evidence="17">
    <location>
        <begin position="34"/>
        <end position="160"/>
    </location>
</feature>
<comment type="cofactor">
    <cofactor evidence="14 15">
        <name>Zn(2+)</name>
        <dbReference type="ChEBI" id="CHEBI:29105"/>
    </cofactor>
    <text evidence="14 15">Binds 1 zinc ion per subunit.</text>
</comment>
<dbReference type="InterPro" id="IPR027057">
    <property type="entry name" value="CAXX_Prtase_1"/>
</dbReference>
<evidence type="ECO:0000256" key="2">
    <source>
        <dbReference type="ARBA" id="ARBA00022670"/>
    </source>
</evidence>
<name>A0AAD7AX51_MYCRO</name>
<dbReference type="GO" id="GO:0005789">
    <property type="term" value="C:endoplasmic reticulum membrane"/>
    <property type="evidence" value="ECO:0007669"/>
    <property type="project" value="UniProtKB-SubCell"/>
</dbReference>
<feature type="binding site" evidence="14">
    <location>
        <position position="233"/>
    </location>
    <ligand>
        <name>Zn(2+)</name>
        <dbReference type="ChEBI" id="CHEBI:29105"/>
        <note>catalytic</note>
    </ligand>
</feature>
<evidence type="ECO:0000313" key="18">
    <source>
        <dbReference type="EMBL" id="KAJ7602387.1"/>
    </source>
</evidence>
<keyword evidence="7 14" id="KW-0862">Zinc</keyword>
<feature type="transmembrane region" description="Helical" evidence="15">
    <location>
        <begin position="131"/>
        <end position="153"/>
    </location>
</feature>
<comment type="similarity">
    <text evidence="12 15">Belongs to the peptidase M48A family.</text>
</comment>
<feature type="transmembrane region" description="Helical" evidence="15">
    <location>
        <begin position="247"/>
        <end position="267"/>
    </location>
</feature>
<evidence type="ECO:0000256" key="15">
    <source>
        <dbReference type="RuleBase" id="RU366005"/>
    </source>
</evidence>
<evidence type="ECO:0000256" key="14">
    <source>
        <dbReference type="PIRSR" id="PIRSR627057-2"/>
    </source>
</evidence>
<comment type="subcellular location">
    <subcellularLocation>
        <location evidence="1 15">Endoplasmic reticulum membrane</location>
        <topology evidence="1 15">Multi-pass membrane protein</topology>
    </subcellularLocation>
</comment>
<evidence type="ECO:0000313" key="19">
    <source>
        <dbReference type="Proteomes" id="UP001221757"/>
    </source>
</evidence>
<dbReference type="GO" id="GO:0046872">
    <property type="term" value="F:metal ion binding"/>
    <property type="evidence" value="ECO:0007669"/>
    <property type="project" value="UniProtKB-UniRule"/>
</dbReference>
<feature type="active site" description="Proton donor" evidence="13">
    <location>
        <position position="320"/>
    </location>
</feature>
<dbReference type="GO" id="GO:0004222">
    <property type="term" value="F:metalloendopeptidase activity"/>
    <property type="evidence" value="ECO:0007669"/>
    <property type="project" value="UniProtKB-UniRule"/>
</dbReference>
<accession>A0AAD7AX51</accession>
<evidence type="ECO:0000256" key="11">
    <source>
        <dbReference type="ARBA" id="ARBA00044456"/>
    </source>
</evidence>
<evidence type="ECO:0000256" key="4">
    <source>
        <dbReference type="ARBA" id="ARBA00022723"/>
    </source>
</evidence>
<comment type="function">
    <text evidence="15">Proteolytically removes the C-terminal three residues of farnesylated proteins.</text>
</comment>
<keyword evidence="19" id="KW-1185">Reference proteome</keyword>
<sequence length="392" mass="45002">MDFLHSQLNKVTQQLAFVSVEAHDWKLYVQGISWAVTLFESYFCARCRPIMARFGYGVEYQITQSIGFVFLLFFLSSLPPVGVLEEKYGFNKTSPSLFIADLLKGWGLAVVLLTPFLWAFLRIFNWAGDRFVPWLMGFILVFQLAMVVVYPMVIQPLFNKLSPLAEGELRTRIESLASKLKFPLTHLYEIDGSKRSSHSNAYFFGLPWSKHIVIFDTLIQQSQPDEVEAVLAHELGHWYYLHPTKMLAVSQLHVFTIFALFPAFLHAPPVLASFDFPKAVAAQPPTIVAFLLFQMILTPLEAFVSIGMHAVSRHFEWEADRFACELQDKLSDEKMSDMGDRLGRALIALHVKNLSTVWVDWMYSAYHHSHPTLTERLKGLESFQSRREKKKL</sequence>
<evidence type="ECO:0000259" key="17">
    <source>
        <dbReference type="Pfam" id="PF16491"/>
    </source>
</evidence>
<comment type="catalytic activity">
    <reaction evidence="11 15">
        <text>Hydrolyzes the peptide bond -P2-(S-farnesyl or geranylgeranyl)C-P1'-P2'-P3'-COOH where P1' and P2' are amino acids with aliphatic side chains and P3' is any C-terminal residue.</text>
        <dbReference type="EC" id="3.4.24.84"/>
    </reaction>
</comment>
<feature type="binding site" evidence="14">
    <location>
        <position position="316"/>
    </location>
    <ligand>
        <name>Zn(2+)</name>
        <dbReference type="ChEBI" id="CHEBI:29105"/>
        <note>catalytic</note>
    </ligand>
</feature>
<feature type="transmembrane region" description="Helical" evidence="15">
    <location>
        <begin position="62"/>
        <end position="84"/>
    </location>
</feature>
<feature type="transmembrane region" description="Helical" evidence="15">
    <location>
        <begin position="105"/>
        <end position="125"/>
    </location>
</feature>
<keyword evidence="4 14" id="KW-0479">Metal-binding</keyword>
<keyword evidence="10 15" id="KW-0472">Membrane</keyword>